<name>A0A096AP28_9BURK</name>
<protein>
    <submittedName>
        <fullName evidence="1">Uncharacterized protein</fullName>
    </submittedName>
</protein>
<sequence length="203" mass="24197">MYTPLPTPHYVVLDTCVLISNTVRKLLMRLAQHQCIAPIWGEYIGEEWRRNIPKIWDVSEDFAEREWNFMQQQFPEANMGVVHAYEKHLRYSDKKDHHVIACGLCMQQKAPQHMISIITWNLRDFARREIRELGLFLYSPDQLLSMLWPEHKALMMDLFELFAIDAMEVDKPVLSVPEFLKRERLFALKKLYELELEQQAHLN</sequence>
<evidence type="ECO:0000313" key="1">
    <source>
        <dbReference type="EMBL" id="KGF32387.1"/>
    </source>
</evidence>
<reference evidence="1 2" key="1">
    <citation type="submission" date="2014-07" db="EMBL/GenBank/DDBJ databases">
        <authorList>
            <person name="McCorrison J."/>
            <person name="Sanka R."/>
            <person name="Torralba M."/>
            <person name="Gillis M."/>
            <person name="Haft D.H."/>
            <person name="Methe B."/>
            <person name="Sutton G."/>
            <person name="Nelson K.E."/>
        </authorList>
    </citation>
    <scope>NUCLEOTIDE SEQUENCE [LARGE SCALE GENOMIC DNA]</scope>
    <source>
        <strain evidence="1 2">DNF00040</strain>
    </source>
</reference>
<gene>
    <name evidence="1" type="ORF">HMPREF2130_01160</name>
</gene>
<dbReference type="AlphaFoldDB" id="A0A096AP28"/>
<proteinExistence type="predicted"/>
<dbReference type="RefSeq" id="WP_081941456.1">
    <property type="nucleotide sequence ID" value="NZ_JRNI01000005.1"/>
</dbReference>
<dbReference type="EMBL" id="JRNI01000005">
    <property type="protein sequence ID" value="KGF32387.1"/>
    <property type="molecule type" value="Genomic_DNA"/>
</dbReference>
<dbReference type="eggNOG" id="COG1569">
    <property type="taxonomic scope" value="Bacteria"/>
</dbReference>
<accession>A0A096AP28</accession>
<dbReference type="OrthoDB" id="8683209at2"/>
<dbReference type="Proteomes" id="UP000029629">
    <property type="component" value="Unassembled WGS sequence"/>
</dbReference>
<keyword evidence="2" id="KW-1185">Reference proteome</keyword>
<evidence type="ECO:0000313" key="2">
    <source>
        <dbReference type="Proteomes" id="UP000029629"/>
    </source>
</evidence>
<organism evidence="1 2">
    <name type="scientific">Oligella urethralis DNF00040</name>
    <dbReference type="NCBI Taxonomy" id="1401065"/>
    <lineage>
        <taxon>Bacteria</taxon>
        <taxon>Pseudomonadati</taxon>
        <taxon>Pseudomonadota</taxon>
        <taxon>Betaproteobacteria</taxon>
        <taxon>Burkholderiales</taxon>
        <taxon>Alcaligenaceae</taxon>
        <taxon>Oligella</taxon>
    </lineage>
</organism>
<comment type="caution">
    <text evidence="1">The sequence shown here is derived from an EMBL/GenBank/DDBJ whole genome shotgun (WGS) entry which is preliminary data.</text>
</comment>